<dbReference type="InterPro" id="IPR028032">
    <property type="entry name" value="DUF4503"/>
</dbReference>
<name>A0A091SVI6_NESNO</name>
<reference evidence="2 3" key="1">
    <citation type="submission" date="2014-04" db="EMBL/GenBank/DDBJ databases">
        <title>Genome evolution of avian class.</title>
        <authorList>
            <person name="Zhang G."/>
            <person name="Li C."/>
        </authorList>
    </citation>
    <scope>NUCLEOTIDE SEQUENCE [LARGE SCALE GENOMIC DNA]</scope>
    <source>
        <strain evidence="2">BGI_N333</strain>
    </source>
</reference>
<dbReference type="Pfam" id="PF14951">
    <property type="entry name" value="DUF4503"/>
    <property type="match status" value="1"/>
</dbReference>
<feature type="non-terminal residue" evidence="2">
    <location>
        <position position="396"/>
    </location>
</feature>
<evidence type="ECO:0000259" key="1">
    <source>
        <dbReference type="Pfam" id="PF14951"/>
    </source>
</evidence>
<dbReference type="PANTHER" id="PTHR34347">
    <property type="entry name" value="DNA REPAIR-SCAFFOLDING PROTEIN SPIDR"/>
    <property type="match status" value="1"/>
</dbReference>
<organism evidence="2 3">
    <name type="scientific">Nestor notabilis</name>
    <name type="common">Kea</name>
    <dbReference type="NCBI Taxonomy" id="176057"/>
    <lineage>
        <taxon>Eukaryota</taxon>
        <taxon>Metazoa</taxon>
        <taxon>Chordata</taxon>
        <taxon>Craniata</taxon>
        <taxon>Vertebrata</taxon>
        <taxon>Euteleostomi</taxon>
        <taxon>Archelosauria</taxon>
        <taxon>Archosauria</taxon>
        <taxon>Dinosauria</taxon>
        <taxon>Saurischia</taxon>
        <taxon>Theropoda</taxon>
        <taxon>Coelurosauria</taxon>
        <taxon>Aves</taxon>
        <taxon>Neognathae</taxon>
        <taxon>Neoaves</taxon>
        <taxon>Telluraves</taxon>
        <taxon>Australaves</taxon>
        <taxon>Psittaciformes</taxon>
        <taxon>Psittacidae</taxon>
        <taxon>Nestor</taxon>
    </lineage>
</organism>
<dbReference type="EMBL" id="KK935613">
    <property type="protein sequence ID" value="KFQ47007.1"/>
    <property type="molecule type" value="Genomic_DNA"/>
</dbReference>
<keyword evidence="3" id="KW-1185">Reference proteome</keyword>
<dbReference type="PANTHER" id="PTHR34347:SF1">
    <property type="entry name" value="DNA REPAIR-SCAFFOLDING PROTEIN"/>
    <property type="match status" value="1"/>
</dbReference>
<gene>
    <name evidence="2" type="ORF">N333_05126</name>
</gene>
<feature type="domain" description="DUF4503" evidence="1">
    <location>
        <begin position="6"/>
        <end position="395"/>
    </location>
</feature>
<sequence length="396" mass="43851">LCLLVQDAYGMFSEVQLQSLNSADDIKQYCRRWEGKFCCLAGMKILQRTTRGRALGLFSLIDSLWPPVVPVKVPGQSQDSEMMTTNLAPPSFCYILTVQSGEIHVEVDEEEQTSNLYQPPAVHGLKEILRMDGCNECCSFWAQVLYLRLQTKQSVPLNQREICLFVTDSTLQNVHTIPKVVAVSVAASCVLSTEITEALSVTSQLVFFKDALWGNGRIICVERTVLLLQKPLLYSAAGADLSELTGPVRLDELDSTTQANSICAVRGTVVGVNESTAFSWPTCDRCGNGKLELCPQDRGSLYCNQCSQVVISPVLKMQLEVFLSCSSRSQSTIKVKVWHEMSFSVLRLFVLINMLLSLQSYEVQSVLGKEVGLLNCYVRSITSHPNCVALEEIALL</sequence>
<accession>A0A091SVI6</accession>
<dbReference type="Proteomes" id="UP000053840">
    <property type="component" value="Unassembled WGS sequence"/>
</dbReference>
<dbReference type="Gene3D" id="2.40.50.140">
    <property type="entry name" value="Nucleic acid-binding proteins"/>
    <property type="match status" value="1"/>
</dbReference>
<dbReference type="InterPro" id="IPR053054">
    <property type="entry name" value="DNA_repair-scaffolding"/>
</dbReference>
<dbReference type="GO" id="GO:0005654">
    <property type="term" value="C:nucleoplasm"/>
    <property type="evidence" value="ECO:0007669"/>
    <property type="project" value="TreeGrafter"/>
</dbReference>
<protein>
    <submittedName>
        <fullName evidence="2">DNA repair-scaffolding protein</fullName>
    </submittedName>
</protein>
<feature type="non-terminal residue" evidence="2">
    <location>
        <position position="1"/>
    </location>
</feature>
<evidence type="ECO:0000313" key="2">
    <source>
        <dbReference type="EMBL" id="KFQ47007.1"/>
    </source>
</evidence>
<evidence type="ECO:0000313" key="3">
    <source>
        <dbReference type="Proteomes" id="UP000053840"/>
    </source>
</evidence>
<dbReference type="GO" id="GO:0000228">
    <property type="term" value="C:nuclear chromosome"/>
    <property type="evidence" value="ECO:0007669"/>
    <property type="project" value="TreeGrafter"/>
</dbReference>
<dbReference type="GO" id="GO:0070202">
    <property type="term" value="P:regulation of establishment of protein localization to chromosome"/>
    <property type="evidence" value="ECO:0007669"/>
    <property type="project" value="TreeGrafter"/>
</dbReference>
<proteinExistence type="predicted"/>
<dbReference type="InterPro" id="IPR012340">
    <property type="entry name" value="NA-bd_OB-fold"/>
</dbReference>
<dbReference type="AlphaFoldDB" id="A0A091SVI6"/>
<dbReference type="GO" id="GO:0000724">
    <property type="term" value="P:double-strand break repair via homologous recombination"/>
    <property type="evidence" value="ECO:0007669"/>
    <property type="project" value="TreeGrafter"/>
</dbReference>